<evidence type="ECO:0000256" key="3">
    <source>
        <dbReference type="ARBA" id="ARBA00022475"/>
    </source>
</evidence>
<dbReference type="PANTHER" id="PTHR30489">
    <property type="entry name" value="LIPOPROTEIN-RELEASING SYSTEM TRANSMEMBRANE PROTEIN LOLE"/>
    <property type="match status" value="1"/>
</dbReference>
<feature type="transmembrane region" description="Helical" evidence="8">
    <location>
        <begin position="96"/>
        <end position="117"/>
    </location>
</feature>
<evidence type="ECO:0000256" key="8">
    <source>
        <dbReference type="SAM" id="Phobius"/>
    </source>
</evidence>
<gene>
    <name evidence="10" type="ORF">O0S08_16010</name>
</gene>
<feature type="transmembrane region" description="Helical" evidence="8">
    <location>
        <begin position="650"/>
        <end position="670"/>
    </location>
</feature>
<feature type="compositionally biased region" description="Low complexity" evidence="7">
    <location>
        <begin position="348"/>
        <end position="362"/>
    </location>
</feature>
<feature type="domain" description="ABC3 transporter permease C-terminal" evidence="9">
    <location>
        <begin position="556"/>
        <end position="679"/>
    </location>
</feature>
<comment type="subcellular location">
    <subcellularLocation>
        <location evidence="1">Cell membrane</location>
        <topology evidence="1">Multi-pass membrane protein</topology>
    </subcellularLocation>
</comment>
<evidence type="ECO:0000256" key="5">
    <source>
        <dbReference type="ARBA" id="ARBA00022989"/>
    </source>
</evidence>
<proteinExistence type="inferred from homology"/>
<feature type="region of interest" description="Disordered" evidence="7">
    <location>
        <begin position="261"/>
        <end position="376"/>
    </location>
</feature>
<comment type="similarity">
    <text evidence="2">Belongs to the ABC-4 integral membrane protein family. LolC/E subfamily.</text>
</comment>
<dbReference type="Pfam" id="PF02687">
    <property type="entry name" value="FtsX"/>
    <property type="match status" value="1"/>
</dbReference>
<keyword evidence="4 8" id="KW-0812">Transmembrane</keyword>
<protein>
    <submittedName>
        <fullName evidence="10">FtsX-like permease family protein</fullName>
    </submittedName>
</protein>
<evidence type="ECO:0000256" key="7">
    <source>
        <dbReference type="SAM" id="MobiDB-lite"/>
    </source>
</evidence>
<feature type="transmembrane region" description="Helical" evidence="8">
    <location>
        <begin position="124"/>
        <end position="147"/>
    </location>
</feature>
<dbReference type="Proteomes" id="UP001164459">
    <property type="component" value="Chromosome"/>
</dbReference>
<evidence type="ECO:0000259" key="9">
    <source>
        <dbReference type="Pfam" id="PF02687"/>
    </source>
</evidence>
<reference evidence="10" key="1">
    <citation type="submission" date="2022-11" db="EMBL/GenBank/DDBJ databases">
        <title>Minimal conservation of predation-associated metabolite biosynthetic gene clusters underscores biosynthetic potential of Myxococcota including descriptions for ten novel species: Archangium lansinium sp. nov., Myxococcus landrumus sp. nov., Nannocystis bai.</title>
        <authorList>
            <person name="Ahearne A."/>
            <person name="Stevens C."/>
            <person name="Dowd S."/>
        </authorList>
    </citation>
    <scope>NUCLEOTIDE SEQUENCE</scope>
    <source>
        <strain evidence="10">Fl3</strain>
    </source>
</reference>
<feature type="compositionally biased region" description="Pro residues" evidence="7">
    <location>
        <begin position="394"/>
        <end position="405"/>
    </location>
</feature>
<sequence>MIRPRPAASSRSEAPPSLHWQIAWRHLRAGDRPPSWAWPAVGLALYLLVVGGGFVLYALYGFSPVEAGLPERVALDSSLVGLGFDPTADLPPPAQAYFGVLGAITLLLGAGLLLGAVLSLVFTLLATVITVSVMLGCMALVVVLSLMTGLELELRDKILGQRAHIRVAAADGRPFADYRDLAKAIADKPGILGASPYLQGEVMVRSGFQRQGGILLGIDPELHRSVSNLPDILREGDYEFLSHPEKIPESEFGFEITPVEPPPAQGEVDEAKGGQGATALPLPTGAEGHVPEDKPQLVDDDPDKGWEDPEVEIPALRKKGALPPAKPEPAASKPEAVKPTATKSLGVPTSPAAAIPTIPRSPFGIVPAGEEDEGWEDPEVEIGKLRASGKLPAAAPPSESPTEPAPEPEPELEEPAAKTAVVDGLLIGSEKAKELAARTGDQVQLITPIGRMTPAGRIPGVMAVRIAGVFDADHYDYDRWLVYASLPVAQAFLRAGDRVTGLEVKVDDLEQLDVRRQEVQDAVDAAGRDDLIVQDWQELNRSLFSAMALEKIAVFVALLCVILVASFGILGSNLMSVIEKSKEIAILKTMGCTDTLIQRIFISEGLCLGILGGLLGIATGIGLCGLLDRFGLPLSGSLQSFEQLPVAIDAFEVVLVGVSSLVIVWLSSLYPARIASRMRPVDALRQAER</sequence>
<accession>A0ABY7HEE8</accession>
<dbReference type="InterPro" id="IPR051447">
    <property type="entry name" value="Lipoprotein-release_system"/>
</dbReference>
<dbReference type="PANTHER" id="PTHR30489:SF0">
    <property type="entry name" value="LIPOPROTEIN-RELEASING SYSTEM TRANSMEMBRANE PROTEIN LOLE"/>
    <property type="match status" value="1"/>
</dbReference>
<feature type="compositionally biased region" description="Basic and acidic residues" evidence="7">
    <location>
        <begin position="289"/>
        <end position="307"/>
    </location>
</feature>
<evidence type="ECO:0000256" key="6">
    <source>
        <dbReference type="ARBA" id="ARBA00023136"/>
    </source>
</evidence>
<feature type="transmembrane region" description="Helical" evidence="8">
    <location>
        <begin position="606"/>
        <end position="630"/>
    </location>
</feature>
<evidence type="ECO:0000256" key="2">
    <source>
        <dbReference type="ARBA" id="ARBA00005236"/>
    </source>
</evidence>
<evidence type="ECO:0000256" key="1">
    <source>
        <dbReference type="ARBA" id="ARBA00004651"/>
    </source>
</evidence>
<name>A0ABY7HEE8_9BACT</name>
<feature type="transmembrane region" description="Helical" evidence="8">
    <location>
        <begin position="36"/>
        <end position="60"/>
    </location>
</feature>
<dbReference type="InterPro" id="IPR003838">
    <property type="entry name" value="ABC3_permease_C"/>
</dbReference>
<keyword evidence="3" id="KW-1003">Cell membrane</keyword>
<evidence type="ECO:0000313" key="10">
    <source>
        <dbReference type="EMBL" id="WAS97649.1"/>
    </source>
</evidence>
<dbReference type="EMBL" id="CP114040">
    <property type="protein sequence ID" value="WAS97649.1"/>
    <property type="molecule type" value="Genomic_DNA"/>
</dbReference>
<feature type="compositionally biased region" description="Low complexity" evidence="7">
    <location>
        <begin position="328"/>
        <end position="339"/>
    </location>
</feature>
<evidence type="ECO:0000256" key="4">
    <source>
        <dbReference type="ARBA" id="ARBA00022692"/>
    </source>
</evidence>
<keyword evidence="5 8" id="KW-1133">Transmembrane helix</keyword>
<evidence type="ECO:0000313" key="11">
    <source>
        <dbReference type="Proteomes" id="UP001164459"/>
    </source>
</evidence>
<organism evidence="10 11">
    <name type="scientific">Nannocystis punicea</name>
    <dbReference type="NCBI Taxonomy" id="2995304"/>
    <lineage>
        <taxon>Bacteria</taxon>
        <taxon>Pseudomonadati</taxon>
        <taxon>Myxococcota</taxon>
        <taxon>Polyangia</taxon>
        <taxon>Nannocystales</taxon>
        <taxon>Nannocystaceae</taxon>
        <taxon>Nannocystis</taxon>
    </lineage>
</organism>
<keyword evidence="6 8" id="KW-0472">Membrane</keyword>
<feature type="transmembrane region" description="Helical" evidence="8">
    <location>
        <begin position="552"/>
        <end position="578"/>
    </location>
</feature>
<keyword evidence="11" id="KW-1185">Reference proteome</keyword>
<feature type="region of interest" description="Disordered" evidence="7">
    <location>
        <begin position="389"/>
        <end position="416"/>
    </location>
</feature>
<dbReference type="RefSeq" id="WP_269040016.1">
    <property type="nucleotide sequence ID" value="NZ_CP114040.1"/>
</dbReference>